<evidence type="ECO:0000313" key="7">
    <source>
        <dbReference type="Proteomes" id="UP000799777"/>
    </source>
</evidence>
<sequence>MAENPSSKESQSEAAERIGKILETKEYVDNPEILPWYRKELTEIKPRTRELLETYSKIPSADVESHVHKVRDSAFRVFPYPCLGNWGFLNLNIADSPVYPEVLERIKKGELYLDIGCCMGQDTRKLVSDGAPPENVFASDLKGEFWDIGHDLFLDKDTLGVKFIQADVLDADSGLKELNGKLSLVLAHSFFHLFSWDDQVKAAKRVVELLKPEPGVMIFGRQGAKPNAGSFAKINTLHTAYWHNVESWAKMWEQVGEETDTKWEVNSSLGEEDVTSRLRMSSLVPVGTRHMTFTVRRL</sequence>
<keyword evidence="3" id="KW-0949">S-adenosyl-L-methionine</keyword>
<comment type="pathway">
    <text evidence="1">Secondary metabolite biosynthesis.</text>
</comment>
<evidence type="ECO:0000256" key="1">
    <source>
        <dbReference type="ARBA" id="ARBA00005179"/>
    </source>
</evidence>
<dbReference type="PANTHER" id="PTHR35897">
    <property type="entry name" value="METHYLTRANSFERASE AUSD"/>
    <property type="match status" value="1"/>
</dbReference>
<reference evidence="6" key="1">
    <citation type="journal article" date="2020" name="Stud. Mycol.">
        <title>101 Dothideomycetes genomes: a test case for predicting lifestyles and emergence of pathogens.</title>
        <authorList>
            <person name="Haridas S."/>
            <person name="Albert R."/>
            <person name="Binder M."/>
            <person name="Bloem J."/>
            <person name="Labutti K."/>
            <person name="Salamov A."/>
            <person name="Andreopoulos B."/>
            <person name="Baker S."/>
            <person name="Barry K."/>
            <person name="Bills G."/>
            <person name="Bluhm B."/>
            <person name="Cannon C."/>
            <person name="Castanera R."/>
            <person name="Culley D."/>
            <person name="Daum C."/>
            <person name="Ezra D."/>
            <person name="Gonzalez J."/>
            <person name="Henrissat B."/>
            <person name="Kuo A."/>
            <person name="Liang C."/>
            <person name="Lipzen A."/>
            <person name="Lutzoni F."/>
            <person name="Magnuson J."/>
            <person name="Mondo S."/>
            <person name="Nolan M."/>
            <person name="Ohm R."/>
            <person name="Pangilinan J."/>
            <person name="Park H.-J."/>
            <person name="Ramirez L."/>
            <person name="Alfaro M."/>
            <person name="Sun H."/>
            <person name="Tritt A."/>
            <person name="Yoshinaga Y."/>
            <person name="Zwiers L.-H."/>
            <person name="Turgeon B."/>
            <person name="Goodwin S."/>
            <person name="Spatafora J."/>
            <person name="Crous P."/>
            <person name="Grigoriev I."/>
        </authorList>
    </citation>
    <scope>NUCLEOTIDE SEQUENCE</scope>
    <source>
        <strain evidence="6">CBS 110217</strain>
    </source>
</reference>
<dbReference type="InterPro" id="IPR041698">
    <property type="entry name" value="Methyltransf_25"/>
</dbReference>
<evidence type="ECO:0000313" key="6">
    <source>
        <dbReference type="EMBL" id="KAF2028655.1"/>
    </source>
</evidence>
<comment type="caution">
    <text evidence="6">The sequence shown here is derived from an EMBL/GenBank/DDBJ whole genome shotgun (WGS) entry which is preliminary data.</text>
</comment>
<feature type="domain" description="Methyltransferase" evidence="5">
    <location>
        <begin position="113"/>
        <end position="212"/>
    </location>
</feature>
<dbReference type="InterPro" id="IPR029063">
    <property type="entry name" value="SAM-dependent_MTases_sf"/>
</dbReference>
<name>A0A9P4H7S5_9PLEO</name>
<organism evidence="6 7">
    <name type="scientific">Setomelanomma holmii</name>
    <dbReference type="NCBI Taxonomy" id="210430"/>
    <lineage>
        <taxon>Eukaryota</taxon>
        <taxon>Fungi</taxon>
        <taxon>Dikarya</taxon>
        <taxon>Ascomycota</taxon>
        <taxon>Pezizomycotina</taxon>
        <taxon>Dothideomycetes</taxon>
        <taxon>Pleosporomycetidae</taxon>
        <taxon>Pleosporales</taxon>
        <taxon>Pleosporineae</taxon>
        <taxon>Phaeosphaeriaceae</taxon>
        <taxon>Setomelanomma</taxon>
    </lineage>
</organism>
<dbReference type="Pfam" id="PF13649">
    <property type="entry name" value="Methyltransf_25"/>
    <property type="match status" value="1"/>
</dbReference>
<dbReference type="SUPFAM" id="SSF53335">
    <property type="entry name" value="S-adenosyl-L-methionine-dependent methyltransferases"/>
    <property type="match status" value="1"/>
</dbReference>
<proteinExistence type="inferred from homology"/>
<dbReference type="CDD" id="cd02440">
    <property type="entry name" value="AdoMet_MTases"/>
    <property type="match status" value="1"/>
</dbReference>
<dbReference type="AlphaFoldDB" id="A0A9P4H7S5"/>
<dbReference type="Gene3D" id="3.40.50.150">
    <property type="entry name" value="Vaccinia Virus protein VP39"/>
    <property type="match status" value="1"/>
</dbReference>
<dbReference type="InterPro" id="IPR051654">
    <property type="entry name" value="Meroterpenoid_MTases"/>
</dbReference>
<dbReference type="GO" id="GO:0016740">
    <property type="term" value="F:transferase activity"/>
    <property type="evidence" value="ECO:0007669"/>
    <property type="project" value="UniProtKB-KW"/>
</dbReference>
<gene>
    <name evidence="6" type="ORF">EK21DRAFT_101686</name>
</gene>
<dbReference type="OrthoDB" id="2094832at2759"/>
<protein>
    <recommendedName>
        <fullName evidence="5">Methyltransferase domain-containing protein</fullName>
    </recommendedName>
</protein>
<evidence type="ECO:0000256" key="2">
    <source>
        <dbReference type="ARBA" id="ARBA00022679"/>
    </source>
</evidence>
<evidence type="ECO:0000259" key="5">
    <source>
        <dbReference type="Pfam" id="PF13649"/>
    </source>
</evidence>
<dbReference type="EMBL" id="ML978210">
    <property type="protein sequence ID" value="KAF2028655.1"/>
    <property type="molecule type" value="Genomic_DNA"/>
</dbReference>
<dbReference type="PANTHER" id="PTHR35897:SF1">
    <property type="entry name" value="METHYLTRANSFERASE AUSD"/>
    <property type="match status" value="1"/>
</dbReference>
<comment type="similarity">
    <text evidence="4">Belongs to the class I-like SAM-binding methyltransferase superfamily.</text>
</comment>
<evidence type="ECO:0000256" key="4">
    <source>
        <dbReference type="ARBA" id="ARBA00038314"/>
    </source>
</evidence>
<keyword evidence="7" id="KW-1185">Reference proteome</keyword>
<dbReference type="Proteomes" id="UP000799777">
    <property type="component" value="Unassembled WGS sequence"/>
</dbReference>
<evidence type="ECO:0000256" key="3">
    <source>
        <dbReference type="ARBA" id="ARBA00022691"/>
    </source>
</evidence>
<keyword evidence="2" id="KW-0808">Transferase</keyword>
<accession>A0A9P4H7S5</accession>